<feature type="compositionally biased region" description="Low complexity" evidence="10">
    <location>
        <begin position="459"/>
        <end position="468"/>
    </location>
</feature>
<reference evidence="14" key="1">
    <citation type="submission" date="2019-06" db="EMBL/GenBank/DDBJ databases">
        <authorList>
            <person name="Broberg M."/>
        </authorList>
    </citation>
    <scope>NUCLEOTIDE SEQUENCE [LARGE SCALE GENOMIC DNA]</scope>
</reference>
<keyword evidence="8 11" id="KW-0472">Membrane</keyword>
<feature type="compositionally biased region" description="Polar residues" evidence="10">
    <location>
        <begin position="479"/>
        <end position="492"/>
    </location>
</feature>
<feature type="transmembrane region" description="Helical" evidence="11">
    <location>
        <begin position="94"/>
        <end position="114"/>
    </location>
</feature>
<feature type="transmembrane region" description="Helical" evidence="11">
    <location>
        <begin position="197"/>
        <end position="220"/>
    </location>
</feature>
<feature type="transmembrane region" description="Helical" evidence="11">
    <location>
        <begin position="12"/>
        <end position="28"/>
    </location>
</feature>
<dbReference type="GO" id="GO:1902600">
    <property type="term" value="P:proton transmembrane transport"/>
    <property type="evidence" value="ECO:0007669"/>
    <property type="project" value="InterPro"/>
</dbReference>
<keyword evidence="9" id="KW-0739">Sodium transport</keyword>
<protein>
    <recommendedName>
        <fullName evidence="12">Cation/H+ exchanger transmembrane domain-containing protein</fullName>
    </recommendedName>
</protein>
<accession>A0A9N9Z872</accession>
<comment type="subcellular location">
    <subcellularLocation>
        <location evidence="1">Membrane</location>
        <topology evidence="1">Multi-pass membrane protein</topology>
    </subcellularLocation>
</comment>
<evidence type="ECO:0000256" key="3">
    <source>
        <dbReference type="ARBA" id="ARBA00022449"/>
    </source>
</evidence>
<feature type="compositionally biased region" description="Polar residues" evidence="10">
    <location>
        <begin position="303"/>
        <end position="313"/>
    </location>
</feature>
<dbReference type="GO" id="GO:0006814">
    <property type="term" value="P:sodium ion transport"/>
    <property type="evidence" value="ECO:0007669"/>
    <property type="project" value="UniProtKB-KW"/>
</dbReference>
<dbReference type="InterPro" id="IPR038770">
    <property type="entry name" value="Na+/solute_symporter_sf"/>
</dbReference>
<evidence type="ECO:0000256" key="5">
    <source>
        <dbReference type="ARBA" id="ARBA00022989"/>
    </source>
</evidence>
<evidence type="ECO:0000313" key="14">
    <source>
        <dbReference type="Proteomes" id="UP000775872"/>
    </source>
</evidence>
<name>A0A9N9Z872_9HYPO</name>
<dbReference type="AlphaFoldDB" id="A0A9N9Z872"/>
<dbReference type="OrthoDB" id="1288932at2759"/>
<feature type="transmembrane region" description="Helical" evidence="11">
    <location>
        <begin position="65"/>
        <end position="87"/>
    </location>
</feature>
<feature type="transmembrane region" description="Helical" evidence="11">
    <location>
        <begin position="389"/>
        <end position="412"/>
    </location>
</feature>
<dbReference type="PANTHER" id="PTHR43562:SF3">
    <property type="entry name" value="SODIUM ION_PROTON EXCHANGER (EUROFUNG)"/>
    <property type="match status" value="1"/>
</dbReference>
<keyword evidence="6" id="KW-0915">Sodium</keyword>
<evidence type="ECO:0000256" key="7">
    <source>
        <dbReference type="ARBA" id="ARBA00023065"/>
    </source>
</evidence>
<feature type="domain" description="Cation/H+ exchanger transmembrane" evidence="12">
    <location>
        <begin position="39"/>
        <end position="280"/>
    </location>
</feature>
<keyword evidence="2" id="KW-0813">Transport</keyword>
<evidence type="ECO:0000256" key="6">
    <source>
        <dbReference type="ARBA" id="ARBA00023053"/>
    </source>
</evidence>
<dbReference type="Gene3D" id="1.20.1530.20">
    <property type="match status" value="2"/>
</dbReference>
<dbReference type="GO" id="GO:0015297">
    <property type="term" value="F:antiporter activity"/>
    <property type="evidence" value="ECO:0007669"/>
    <property type="project" value="UniProtKB-KW"/>
</dbReference>
<feature type="transmembrane region" description="Helical" evidence="11">
    <location>
        <begin position="35"/>
        <end position="53"/>
    </location>
</feature>
<evidence type="ECO:0000256" key="1">
    <source>
        <dbReference type="ARBA" id="ARBA00004141"/>
    </source>
</evidence>
<dbReference type="PANTHER" id="PTHR43562">
    <property type="entry name" value="NAPA-TYPE SODIUM/HYDROGEN ANTIPORTER"/>
    <property type="match status" value="1"/>
</dbReference>
<evidence type="ECO:0000256" key="8">
    <source>
        <dbReference type="ARBA" id="ARBA00023136"/>
    </source>
</evidence>
<evidence type="ECO:0000256" key="2">
    <source>
        <dbReference type="ARBA" id="ARBA00022448"/>
    </source>
</evidence>
<feature type="transmembrane region" description="Helical" evidence="11">
    <location>
        <begin position="499"/>
        <end position="521"/>
    </location>
</feature>
<organism evidence="13 14">
    <name type="scientific">Clonostachys solani</name>
    <dbReference type="NCBI Taxonomy" id="160281"/>
    <lineage>
        <taxon>Eukaryota</taxon>
        <taxon>Fungi</taxon>
        <taxon>Dikarya</taxon>
        <taxon>Ascomycota</taxon>
        <taxon>Pezizomycotina</taxon>
        <taxon>Sordariomycetes</taxon>
        <taxon>Hypocreomycetidae</taxon>
        <taxon>Hypocreales</taxon>
        <taxon>Bionectriaceae</taxon>
        <taxon>Clonostachys</taxon>
    </lineage>
</organism>
<evidence type="ECO:0000256" key="10">
    <source>
        <dbReference type="SAM" id="MobiDB-lite"/>
    </source>
</evidence>
<keyword evidence="5 11" id="KW-1133">Transmembrane helix</keyword>
<evidence type="ECO:0000256" key="4">
    <source>
        <dbReference type="ARBA" id="ARBA00022692"/>
    </source>
</evidence>
<feature type="transmembrane region" description="Helical" evidence="11">
    <location>
        <begin position="241"/>
        <end position="259"/>
    </location>
</feature>
<feature type="region of interest" description="Disordered" evidence="10">
    <location>
        <begin position="440"/>
        <end position="496"/>
    </location>
</feature>
<evidence type="ECO:0000256" key="11">
    <source>
        <dbReference type="SAM" id="Phobius"/>
    </source>
</evidence>
<feature type="transmembrane region" description="Helical" evidence="11">
    <location>
        <begin position="126"/>
        <end position="145"/>
    </location>
</feature>
<dbReference type="GO" id="GO:0016020">
    <property type="term" value="C:membrane"/>
    <property type="evidence" value="ECO:0007669"/>
    <property type="project" value="UniProtKB-SubCell"/>
</dbReference>
<evidence type="ECO:0000256" key="9">
    <source>
        <dbReference type="ARBA" id="ARBA00023201"/>
    </source>
</evidence>
<evidence type="ECO:0000313" key="13">
    <source>
        <dbReference type="EMBL" id="CAH0050716.1"/>
    </source>
</evidence>
<gene>
    <name evidence="13" type="ORF">CSOL1703_00013955</name>
</gene>
<feature type="transmembrane region" description="Helical" evidence="11">
    <location>
        <begin position="541"/>
        <end position="564"/>
    </location>
</feature>
<comment type="caution">
    <text evidence="13">The sequence shown here is derived from an EMBL/GenBank/DDBJ whole genome shotgun (WGS) entry which is preliminary data.</text>
</comment>
<evidence type="ECO:0000259" key="12">
    <source>
        <dbReference type="Pfam" id="PF00999"/>
    </source>
</evidence>
<proteinExistence type="predicted"/>
<reference evidence="13 14" key="2">
    <citation type="submission" date="2021-10" db="EMBL/GenBank/DDBJ databases">
        <authorList>
            <person name="Piombo E."/>
        </authorList>
    </citation>
    <scope>NUCLEOTIDE SEQUENCE [LARGE SCALE GENOMIC DNA]</scope>
</reference>
<dbReference type="InterPro" id="IPR006153">
    <property type="entry name" value="Cation/H_exchanger_TM"/>
</dbReference>
<feature type="region of interest" description="Disordered" evidence="10">
    <location>
        <begin position="287"/>
        <end position="335"/>
    </location>
</feature>
<keyword evidence="14" id="KW-1185">Reference proteome</keyword>
<keyword evidence="4 11" id="KW-0812">Transmembrane</keyword>
<keyword evidence="3" id="KW-0050">Antiport</keyword>
<keyword evidence="7" id="KW-0406">Ion transport</keyword>
<sequence length="592" mass="62215">MESSLSYHEPSVVIIAILSGFLLLTNVVNYGLDKIAYCGLIGQVAIGMAWGTPGGKLLDSDIENAVMQLGYLGLILLVFEGGLATSFKTLKANIVLSSGVALTGIAVPMGFSFLLQSLVGASSLQAFAAGAALCSTSLGTTFTILGTSGLSSTRLGVVLTSAAMMDDVAGLIMVQIVSNLGNGGEFNAVTVVRPIMVSIAFALLVPIVCRFVVVPVTLKLNQIRVSNPTSNIALLLKRPQTALVTHTLLLLGLVIGGTYSGTSSLLAAYIAGAAISWWDSEVDHPNTVHGTSYEGPETDSTGDNETNSATQSIPGEDRSQPEDPINPPVSDENSSMSGMSMYEAYYRPAVEHVLKPFFFPFSYECGQFVTKQASIGFSIPITKMFSGSVIWRGIIYTILMIAGKLLCGAWLVPVGGPLHFITSLARRVPIFDKLVYKPSSPGSQCANSTQTTDQGAATQSGDGDSQDGVDMNTLPGRASQRTSAETRNSTPNPKQPKSVYPACIVGLGMVARGEIGFLVAALAESKGIFGRPPGSSQPSELFLVVTWAISLCTVIGPVCVGLLVNRVKRLEMLSRQGSAEGRENVLGAWGVI</sequence>
<dbReference type="Pfam" id="PF00999">
    <property type="entry name" value="Na_H_Exchanger"/>
    <property type="match status" value="1"/>
</dbReference>
<dbReference type="EMBL" id="CABFOC020000038">
    <property type="protein sequence ID" value="CAH0050716.1"/>
    <property type="molecule type" value="Genomic_DNA"/>
</dbReference>
<dbReference type="Proteomes" id="UP000775872">
    <property type="component" value="Unassembled WGS sequence"/>
</dbReference>
<feature type="transmembrane region" description="Helical" evidence="11">
    <location>
        <begin position="157"/>
        <end position="177"/>
    </location>
</feature>
<feature type="compositionally biased region" description="Polar residues" evidence="10">
    <location>
        <begin position="440"/>
        <end position="458"/>
    </location>
</feature>